<keyword evidence="3" id="KW-0288">FMN</keyword>
<dbReference type="Proteomes" id="UP000220768">
    <property type="component" value="Unassembled WGS sequence"/>
</dbReference>
<dbReference type="SUPFAM" id="SSF50475">
    <property type="entry name" value="FMN-binding split barrel"/>
    <property type="match status" value="1"/>
</dbReference>
<evidence type="ECO:0000256" key="3">
    <source>
        <dbReference type="ARBA" id="ARBA00022643"/>
    </source>
</evidence>
<sequence>MEIDHEAGPPNLTEIDASAWRELEAAASNPQSGFRFLNLCSVDAEARPQARMVVLRRADRSLRLLEFHTDVRSPKWLELSANPHATVLGFCAQTRLQFRLQGTVERHAPGSHQANAAWDRLSAWTGMTYAGGPPGDELAVDAIDAAALPKPADAAEGKPHFGLLIFRARALDWFQLRSQGNRRALLAYDETGALAASRWVNP</sequence>
<keyword evidence="4" id="KW-0560">Oxidoreductase</keyword>
<dbReference type="PANTHER" id="PTHR10851">
    <property type="entry name" value="PYRIDOXINE-5-PHOSPHATE OXIDASE"/>
    <property type="match status" value="1"/>
</dbReference>
<dbReference type="GO" id="GO:0008615">
    <property type="term" value="P:pyridoxine biosynthetic process"/>
    <property type="evidence" value="ECO:0007669"/>
    <property type="project" value="InterPro"/>
</dbReference>
<keyword evidence="7" id="KW-1185">Reference proteome</keyword>
<dbReference type="InterPro" id="IPR012349">
    <property type="entry name" value="Split_barrel_FMN-bd"/>
</dbReference>
<evidence type="ECO:0000256" key="2">
    <source>
        <dbReference type="ARBA" id="ARBA00022630"/>
    </source>
</evidence>
<feature type="domain" description="Pyridoxamine 5'-phosphate oxidase Alr4036 family FMN-binding" evidence="5">
    <location>
        <begin position="19"/>
        <end position="105"/>
    </location>
</feature>
<dbReference type="EMBL" id="NWSV01000026">
    <property type="protein sequence ID" value="PDT01184.1"/>
    <property type="molecule type" value="Genomic_DNA"/>
</dbReference>
<dbReference type="Pfam" id="PF12766">
    <property type="entry name" value="Pyridox_oxase_2"/>
    <property type="match status" value="1"/>
</dbReference>
<evidence type="ECO:0000313" key="6">
    <source>
        <dbReference type="EMBL" id="PDT01184.1"/>
    </source>
</evidence>
<dbReference type="Gene3D" id="2.30.110.10">
    <property type="entry name" value="Electron Transport, Fmn-binding Protein, Chain A"/>
    <property type="match status" value="1"/>
</dbReference>
<reference evidence="6 7" key="1">
    <citation type="submission" date="2017-09" db="EMBL/GenBank/DDBJ databases">
        <title>Comparative genomics of rhizobia isolated from Phaseolus vulgaris in China.</title>
        <authorList>
            <person name="Tong W."/>
        </authorList>
    </citation>
    <scope>NUCLEOTIDE SEQUENCE [LARGE SCALE GENOMIC DNA]</scope>
    <source>
        <strain evidence="6 7">C5</strain>
    </source>
</reference>
<protein>
    <submittedName>
        <fullName evidence="6">Pyridoxamine 5'-phosphate oxidase</fullName>
    </submittedName>
</protein>
<comment type="caution">
    <text evidence="6">The sequence shown here is derived from an EMBL/GenBank/DDBJ whole genome shotgun (WGS) entry which is preliminary data.</text>
</comment>
<accession>A0A2A6J5M5</accession>
<name>A0A2A6J5M5_9HYPH</name>
<dbReference type="GO" id="GO:0010181">
    <property type="term" value="F:FMN binding"/>
    <property type="evidence" value="ECO:0007669"/>
    <property type="project" value="InterPro"/>
</dbReference>
<dbReference type="InterPro" id="IPR024624">
    <property type="entry name" value="Pyridox_Oxase_Alr4036_FMN-bd"/>
</dbReference>
<dbReference type="GO" id="GO:0004733">
    <property type="term" value="F:pyridoxamine phosphate oxidase activity"/>
    <property type="evidence" value="ECO:0007669"/>
    <property type="project" value="InterPro"/>
</dbReference>
<organism evidence="6 7">
    <name type="scientific">Rhizobium chutanense</name>
    <dbReference type="NCBI Taxonomy" id="2035448"/>
    <lineage>
        <taxon>Bacteria</taxon>
        <taxon>Pseudomonadati</taxon>
        <taxon>Pseudomonadota</taxon>
        <taxon>Alphaproteobacteria</taxon>
        <taxon>Hyphomicrobiales</taxon>
        <taxon>Rhizobiaceae</taxon>
        <taxon>Rhizobium/Agrobacterium group</taxon>
        <taxon>Rhizobium</taxon>
    </lineage>
</organism>
<keyword evidence="2" id="KW-0285">Flavoprotein</keyword>
<evidence type="ECO:0000256" key="1">
    <source>
        <dbReference type="ARBA" id="ARBA00001917"/>
    </source>
</evidence>
<evidence type="ECO:0000256" key="4">
    <source>
        <dbReference type="ARBA" id="ARBA00023002"/>
    </source>
</evidence>
<comment type="cofactor">
    <cofactor evidence="1">
        <name>FMN</name>
        <dbReference type="ChEBI" id="CHEBI:58210"/>
    </cofactor>
</comment>
<dbReference type="InterPro" id="IPR000659">
    <property type="entry name" value="Pyridox_Oxase"/>
</dbReference>
<proteinExistence type="predicted"/>
<evidence type="ECO:0000259" key="5">
    <source>
        <dbReference type="Pfam" id="PF12766"/>
    </source>
</evidence>
<gene>
    <name evidence="6" type="ORF">CO666_27130</name>
</gene>
<evidence type="ECO:0000313" key="7">
    <source>
        <dbReference type="Proteomes" id="UP000220768"/>
    </source>
</evidence>
<dbReference type="PANTHER" id="PTHR10851:SF3">
    <property type="entry name" value="PYRIDOXINE_PYRIDOXAMINE 5'-PHOSPHATE OXIDASE 2"/>
    <property type="match status" value="1"/>
</dbReference>
<dbReference type="RefSeq" id="WP_097615117.1">
    <property type="nucleotide sequence ID" value="NZ_NWSV01000026.1"/>
</dbReference>
<dbReference type="AlphaFoldDB" id="A0A2A6J5M5"/>